<sequence length="158" mass="17762">MTSSPSIDAVDRRILARLQEDGRITNQALAEAVHLSPAQCNRRHRRLEEQGYVRRYEARLDAPRLGLGVTAFVHVTMERGHIREVERFRQRVRDMAQVQECYAVTGDFDYVLKVVARDLKALSDFLLGTLAQLPGVNGVRSSVCLDEIKCTSALPLDG</sequence>
<comment type="caution">
    <text evidence="5">The sequence shown here is derived from an EMBL/GenBank/DDBJ whole genome shotgun (WGS) entry which is preliminary data.</text>
</comment>
<dbReference type="InterPro" id="IPR000485">
    <property type="entry name" value="AsnC-type_HTH_dom"/>
</dbReference>
<keyword evidence="1" id="KW-0805">Transcription regulation</keyword>
<feature type="domain" description="HTH asnC-type" evidence="4">
    <location>
        <begin position="7"/>
        <end position="68"/>
    </location>
</feature>
<dbReference type="EMBL" id="LZDH01000067">
    <property type="protein sequence ID" value="OBS29693.1"/>
    <property type="molecule type" value="Genomic_DNA"/>
</dbReference>
<dbReference type="InterPro" id="IPR036390">
    <property type="entry name" value="WH_DNA-bd_sf"/>
</dbReference>
<dbReference type="SMART" id="SM00344">
    <property type="entry name" value="HTH_ASNC"/>
    <property type="match status" value="1"/>
</dbReference>
<reference evidence="5 6" key="1">
    <citation type="submission" date="2016-06" db="EMBL/GenBank/DDBJ databases">
        <title>Genome sequence of Tepidimonas fonticaldi PL17.</title>
        <authorList>
            <person name="Pinnaka A.K."/>
        </authorList>
    </citation>
    <scope>NUCLEOTIDE SEQUENCE [LARGE SCALE GENOMIC DNA]</scope>
    <source>
        <strain evidence="5 6">PL17</strain>
    </source>
</reference>
<dbReference type="Gene3D" id="3.30.70.920">
    <property type="match status" value="1"/>
</dbReference>
<keyword evidence="2" id="KW-0238">DNA-binding</keyword>
<dbReference type="OrthoDB" id="8526125at2"/>
<dbReference type="Proteomes" id="UP000091969">
    <property type="component" value="Unassembled WGS sequence"/>
</dbReference>
<evidence type="ECO:0000313" key="6">
    <source>
        <dbReference type="Proteomes" id="UP000091969"/>
    </source>
</evidence>
<dbReference type="InterPro" id="IPR011008">
    <property type="entry name" value="Dimeric_a/b-barrel"/>
</dbReference>
<dbReference type="RefSeq" id="WP_068610848.1">
    <property type="nucleotide sequence ID" value="NZ_LZDH01000067.1"/>
</dbReference>
<organism evidence="5 6">
    <name type="scientific">Tepidimonas fonticaldi</name>
    <dbReference type="NCBI Taxonomy" id="1101373"/>
    <lineage>
        <taxon>Bacteria</taxon>
        <taxon>Pseudomonadati</taxon>
        <taxon>Pseudomonadota</taxon>
        <taxon>Betaproteobacteria</taxon>
        <taxon>Burkholderiales</taxon>
        <taxon>Tepidimonas</taxon>
    </lineage>
</organism>
<dbReference type="STRING" id="1101373.A9O67_10370"/>
<dbReference type="Pfam" id="PF13412">
    <property type="entry name" value="HTH_24"/>
    <property type="match status" value="1"/>
</dbReference>
<dbReference type="SUPFAM" id="SSF46785">
    <property type="entry name" value="Winged helix' DNA-binding domain"/>
    <property type="match status" value="1"/>
</dbReference>
<dbReference type="InterPro" id="IPR019887">
    <property type="entry name" value="Tscrpt_reg_AsnC/Lrp_C"/>
</dbReference>
<evidence type="ECO:0000256" key="2">
    <source>
        <dbReference type="ARBA" id="ARBA00023125"/>
    </source>
</evidence>
<keyword evidence="6" id="KW-1185">Reference proteome</keyword>
<dbReference type="PANTHER" id="PTHR30154">
    <property type="entry name" value="LEUCINE-RESPONSIVE REGULATORY PROTEIN"/>
    <property type="match status" value="1"/>
</dbReference>
<gene>
    <name evidence="5" type="ORF">A9O67_10370</name>
</gene>
<dbReference type="PROSITE" id="PS50956">
    <property type="entry name" value="HTH_ASNC_2"/>
    <property type="match status" value="1"/>
</dbReference>
<dbReference type="PANTHER" id="PTHR30154:SF46">
    <property type="entry name" value="TRANSCRIPTIONAL REGULATORY PROTEIN"/>
    <property type="match status" value="1"/>
</dbReference>
<evidence type="ECO:0000256" key="1">
    <source>
        <dbReference type="ARBA" id="ARBA00023015"/>
    </source>
</evidence>
<dbReference type="SUPFAM" id="SSF54909">
    <property type="entry name" value="Dimeric alpha+beta barrel"/>
    <property type="match status" value="1"/>
</dbReference>
<dbReference type="AlphaFoldDB" id="A0A1A6DS60"/>
<dbReference type="GO" id="GO:0043200">
    <property type="term" value="P:response to amino acid"/>
    <property type="evidence" value="ECO:0007669"/>
    <property type="project" value="TreeGrafter"/>
</dbReference>
<accession>A0A1A6DS60</accession>
<name>A0A1A6DS60_9BURK</name>
<dbReference type="InterPro" id="IPR036388">
    <property type="entry name" value="WH-like_DNA-bd_sf"/>
</dbReference>
<proteinExistence type="predicted"/>
<dbReference type="GO" id="GO:0005829">
    <property type="term" value="C:cytosol"/>
    <property type="evidence" value="ECO:0007669"/>
    <property type="project" value="TreeGrafter"/>
</dbReference>
<keyword evidence="3" id="KW-0804">Transcription</keyword>
<protein>
    <submittedName>
        <fullName evidence="5">AsnC family transcriptional regulator</fullName>
    </submittedName>
</protein>
<dbReference type="InterPro" id="IPR019888">
    <property type="entry name" value="Tscrpt_reg_AsnC-like"/>
</dbReference>
<dbReference type="Gene3D" id="1.10.10.10">
    <property type="entry name" value="Winged helix-like DNA-binding domain superfamily/Winged helix DNA-binding domain"/>
    <property type="match status" value="1"/>
</dbReference>
<evidence type="ECO:0000256" key="3">
    <source>
        <dbReference type="ARBA" id="ARBA00023163"/>
    </source>
</evidence>
<evidence type="ECO:0000259" key="4">
    <source>
        <dbReference type="PROSITE" id="PS50956"/>
    </source>
</evidence>
<evidence type="ECO:0000313" key="5">
    <source>
        <dbReference type="EMBL" id="OBS29693.1"/>
    </source>
</evidence>
<dbReference type="GO" id="GO:0043565">
    <property type="term" value="F:sequence-specific DNA binding"/>
    <property type="evidence" value="ECO:0007669"/>
    <property type="project" value="InterPro"/>
</dbReference>
<dbReference type="PRINTS" id="PR00033">
    <property type="entry name" value="HTHASNC"/>
</dbReference>
<dbReference type="Pfam" id="PF01037">
    <property type="entry name" value="AsnC_trans_reg"/>
    <property type="match status" value="1"/>
</dbReference>